<gene>
    <name evidence="2" type="ORF">NITINOP_1807</name>
</gene>
<accession>A0A0S4KUG6</accession>
<keyword evidence="3" id="KW-1185">Reference proteome</keyword>
<dbReference type="AlphaFoldDB" id="A0A0S4KUG6"/>
<evidence type="ECO:0000313" key="2">
    <source>
        <dbReference type="EMBL" id="CUQ66782.1"/>
    </source>
</evidence>
<dbReference type="SMART" id="SM00849">
    <property type="entry name" value="Lactamase_B"/>
    <property type="match status" value="1"/>
</dbReference>
<sequence>MKRLLSDIWQWSWFSEEKQLDFNGLFLVIGEHRVLVDPPPVTEEARTVIRQAGAIDCLILTNRDHVREAAACRSEFGGRLFAPALDAAALDLKPDVTYRDGEVLPGGILVIGLKDQKSPGESALFLRREEGVLIVGDALIGKPAGGVGMLPADKYADAAKAKEGLRRLLQYEFDSLLVGDGAPILRGAKPVVRRFLEGTS</sequence>
<dbReference type="OrthoDB" id="819793at2"/>
<reference evidence="3" key="1">
    <citation type="submission" date="2015-09" db="EMBL/GenBank/DDBJ databases">
        <authorList>
            <person name="Daims H."/>
        </authorList>
    </citation>
    <scope>NUCLEOTIDE SEQUENCE [LARGE SCALE GENOMIC DNA]</scope>
</reference>
<dbReference type="RefSeq" id="WP_062484737.1">
    <property type="nucleotide sequence ID" value="NZ_LN885086.1"/>
</dbReference>
<dbReference type="EMBL" id="LN885086">
    <property type="protein sequence ID" value="CUQ66782.1"/>
    <property type="molecule type" value="Genomic_DNA"/>
</dbReference>
<dbReference type="SUPFAM" id="SSF56281">
    <property type="entry name" value="Metallo-hydrolase/oxidoreductase"/>
    <property type="match status" value="1"/>
</dbReference>
<proteinExistence type="predicted"/>
<dbReference type="InterPro" id="IPR001279">
    <property type="entry name" value="Metallo-B-lactamas"/>
</dbReference>
<dbReference type="InterPro" id="IPR036866">
    <property type="entry name" value="RibonucZ/Hydroxyglut_hydro"/>
</dbReference>
<dbReference type="Gene3D" id="3.60.15.10">
    <property type="entry name" value="Ribonuclease Z/Hydroxyacylglutathione hydrolase-like"/>
    <property type="match status" value="1"/>
</dbReference>
<protein>
    <recommendedName>
        <fullName evidence="1">Metallo-beta-lactamase domain-containing protein</fullName>
    </recommendedName>
</protein>
<name>A0A0S4KUG6_9BACT</name>
<feature type="domain" description="Metallo-beta-lactamase" evidence="1">
    <location>
        <begin position="22"/>
        <end position="180"/>
    </location>
</feature>
<evidence type="ECO:0000259" key="1">
    <source>
        <dbReference type="SMART" id="SM00849"/>
    </source>
</evidence>
<dbReference type="STRING" id="1715989.NITINOP_1807"/>
<dbReference type="KEGG" id="nio:NITINOP_1807"/>
<dbReference type="Proteomes" id="UP000066284">
    <property type="component" value="Chromosome 1"/>
</dbReference>
<dbReference type="Pfam" id="PF14597">
    <property type="entry name" value="Lactamase_B_5"/>
    <property type="match status" value="1"/>
</dbReference>
<evidence type="ECO:0000313" key="3">
    <source>
        <dbReference type="Proteomes" id="UP000066284"/>
    </source>
</evidence>
<organism evidence="2 3">
    <name type="scientific">Candidatus Nitrospira inopinata</name>
    <dbReference type="NCBI Taxonomy" id="1715989"/>
    <lineage>
        <taxon>Bacteria</taxon>
        <taxon>Pseudomonadati</taxon>
        <taxon>Nitrospirota</taxon>
        <taxon>Nitrospiria</taxon>
        <taxon>Nitrospirales</taxon>
        <taxon>Nitrospiraceae</taxon>
        <taxon>Nitrospira</taxon>
    </lineage>
</organism>